<dbReference type="InterPro" id="IPR013784">
    <property type="entry name" value="Carb-bd-like_fold"/>
</dbReference>
<feature type="transmembrane region" description="Helical" evidence="1">
    <location>
        <begin position="448"/>
        <end position="468"/>
    </location>
</feature>
<dbReference type="InterPro" id="IPR018905">
    <property type="entry name" value="A-galactase_NEW3"/>
</dbReference>
<dbReference type="Pfam" id="PF10633">
    <property type="entry name" value="NPCBM_assoc"/>
    <property type="match status" value="1"/>
</dbReference>
<keyword evidence="1" id="KW-1133">Transmembrane helix</keyword>
<dbReference type="SUPFAM" id="SSF49452">
    <property type="entry name" value="Starch-binding domain-like"/>
    <property type="match status" value="1"/>
</dbReference>
<accession>A0A0W8FDJ6</accession>
<dbReference type="InterPro" id="IPR013783">
    <property type="entry name" value="Ig-like_fold"/>
</dbReference>
<sequence length="474" mass="52417">MIAMRQRLLLTIVFCTLLLCPTALAQDLEKRIEVFCDFPGQRIEAGDIASFDLLVINHGSTATYHLLSWGYRDGRNWDVAFMDGATEVDRIMIPGGGSKTVTFLVDTPGDADIGEYGFRIGIGDERVWVYTTITKSHRGEKGTLDLIVVDKEGDVVRGATVGVYAGATLVEQMMTTAEGRVSIEVPKGTYTCRIEKPGYKTREEKDVDVRIGRKTDLGIMPLEREMFYAEFQARSPSRITMVGSNPVFEIRMKNIGRSDDTYALSVSGLPEGWYARYKESASGVEEVSELFVPAGEEKTLYLEFLPPYGVEIGEYVVTAVAGSPARIYEETLTLRMRGSHDMRLSSRGYRYETTRGGTVSFEVTVANTGTAGALTNIVPEISAPEGWTANIDPESIASLDAGDRRTVAITVAPPGDIVAGEYKLGVKVTSDQLEREDEFRILIKERSFIALFGLLLLAAVFAGLWYVYRNYGRR</sequence>
<protein>
    <recommendedName>
        <fullName evidence="2">Alpha-galactosidase NEW3 domain-containing protein</fullName>
    </recommendedName>
</protein>
<dbReference type="Gene3D" id="2.60.40.1120">
    <property type="entry name" value="Carboxypeptidase-like, regulatory domain"/>
    <property type="match status" value="1"/>
</dbReference>
<dbReference type="Gene3D" id="2.60.40.10">
    <property type="entry name" value="Immunoglobulins"/>
    <property type="match status" value="1"/>
</dbReference>
<keyword evidence="1" id="KW-0812">Transmembrane</keyword>
<dbReference type="EMBL" id="LNQE01001345">
    <property type="protein sequence ID" value="KUG18951.1"/>
    <property type="molecule type" value="Genomic_DNA"/>
</dbReference>
<dbReference type="PANTHER" id="PTHR39198">
    <property type="entry name" value="HYPOTHETICAL MEMBRANE PROTEIN, CONSERVED"/>
    <property type="match status" value="1"/>
</dbReference>
<evidence type="ECO:0000259" key="2">
    <source>
        <dbReference type="Pfam" id="PF10633"/>
    </source>
</evidence>
<reference evidence="3" key="1">
    <citation type="journal article" date="2015" name="Proc. Natl. Acad. Sci. U.S.A.">
        <title>Networks of energetic and metabolic interactions define dynamics in microbial communities.</title>
        <authorList>
            <person name="Embree M."/>
            <person name="Liu J.K."/>
            <person name="Al-Bassam M.M."/>
            <person name="Zengler K."/>
        </authorList>
    </citation>
    <scope>NUCLEOTIDE SEQUENCE</scope>
</reference>
<evidence type="ECO:0000256" key="1">
    <source>
        <dbReference type="SAM" id="Phobius"/>
    </source>
</evidence>
<gene>
    <name evidence="3" type="ORF">ASZ90_011347</name>
</gene>
<keyword evidence="1" id="KW-0472">Membrane</keyword>
<dbReference type="AlphaFoldDB" id="A0A0W8FDJ6"/>
<name>A0A0W8FDJ6_9ZZZZ</name>
<organism evidence="3">
    <name type="scientific">hydrocarbon metagenome</name>
    <dbReference type="NCBI Taxonomy" id="938273"/>
    <lineage>
        <taxon>unclassified sequences</taxon>
        <taxon>metagenomes</taxon>
        <taxon>ecological metagenomes</taxon>
    </lineage>
</organism>
<dbReference type="Pfam" id="PF13620">
    <property type="entry name" value="CarboxypepD_reg"/>
    <property type="match status" value="1"/>
</dbReference>
<evidence type="ECO:0000313" key="3">
    <source>
        <dbReference type="EMBL" id="KUG18951.1"/>
    </source>
</evidence>
<feature type="domain" description="Alpha-galactosidase NEW3" evidence="2">
    <location>
        <begin position="354"/>
        <end position="429"/>
    </location>
</feature>
<proteinExistence type="predicted"/>
<dbReference type="SUPFAM" id="SSF49503">
    <property type="entry name" value="Cupredoxins"/>
    <property type="match status" value="1"/>
</dbReference>
<comment type="caution">
    <text evidence="3">The sequence shown here is derived from an EMBL/GenBank/DDBJ whole genome shotgun (WGS) entry which is preliminary data.</text>
</comment>
<dbReference type="PANTHER" id="PTHR39198:SF1">
    <property type="entry name" value="ALPHA-GALACTOSIDASE NEW3 DOMAIN-CONTAINING PROTEIN"/>
    <property type="match status" value="1"/>
</dbReference>
<dbReference type="GO" id="GO:0030246">
    <property type="term" value="F:carbohydrate binding"/>
    <property type="evidence" value="ECO:0007669"/>
    <property type="project" value="InterPro"/>
</dbReference>
<dbReference type="InterPro" id="IPR008972">
    <property type="entry name" value="Cupredoxin"/>
</dbReference>